<feature type="region of interest" description="Disordered" evidence="1">
    <location>
        <begin position="33"/>
        <end position="53"/>
    </location>
</feature>
<reference evidence="3" key="2">
    <citation type="submission" date="2015-01" db="EMBL/GenBank/DDBJ databases">
        <title>Evolutionary Origins and Diversification of the Mycorrhizal Mutualists.</title>
        <authorList>
            <consortium name="DOE Joint Genome Institute"/>
            <consortium name="Mycorrhizal Genomics Consortium"/>
            <person name="Kohler A."/>
            <person name="Kuo A."/>
            <person name="Nagy L.G."/>
            <person name="Floudas D."/>
            <person name="Copeland A."/>
            <person name="Barry K.W."/>
            <person name="Cichocki N."/>
            <person name="Veneault-Fourrey C."/>
            <person name="LaButti K."/>
            <person name="Lindquist E.A."/>
            <person name="Lipzen A."/>
            <person name="Lundell T."/>
            <person name="Morin E."/>
            <person name="Murat C."/>
            <person name="Riley R."/>
            <person name="Ohm R."/>
            <person name="Sun H."/>
            <person name="Tunlid A."/>
            <person name="Henrissat B."/>
            <person name="Grigoriev I.V."/>
            <person name="Hibbett D.S."/>
            <person name="Martin F."/>
        </authorList>
    </citation>
    <scope>NUCLEOTIDE SEQUENCE [LARGE SCALE GENOMIC DNA]</scope>
    <source>
        <strain evidence="3">Foug A</strain>
    </source>
</reference>
<dbReference type="InParanoid" id="A0A0C3DJK8"/>
<dbReference type="HOGENOM" id="CLU_3070010_0_0_1"/>
<protein>
    <submittedName>
        <fullName evidence="2">Uncharacterized protein</fullName>
    </submittedName>
</protein>
<keyword evidence="3" id="KW-1185">Reference proteome</keyword>
<dbReference type="AlphaFoldDB" id="A0A0C3DJK8"/>
<evidence type="ECO:0000256" key="1">
    <source>
        <dbReference type="SAM" id="MobiDB-lite"/>
    </source>
</evidence>
<sequence length="53" mass="5855">MPGNLLKRACLVDGPSFGISIWAKKSHSESRVSVLDRSKRTLHADKQRVPSGH</sequence>
<organism evidence="2 3">
    <name type="scientific">Scleroderma citrinum Foug A</name>
    <dbReference type="NCBI Taxonomy" id="1036808"/>
    <lineage>
        <taxon>Eukaryota</taxon>
        <taxon>Fungi</taxon>
        <taxon>Dikarya</taxon>
        <taxon>Basidiomycota</taxon>
        <taxon>Agaricomycotina</taxon>
        <taxon>Agaricomycetes</taxon>
        <taxon>Agaricomycetidae</taxon>
        <taxon>Boletales</taxon>
        <taxon>Sclerodermatineae</taxon>
        <taxon>Sclerodermataceae</taxon>
        <taxon>Scleroderma</taxon>
    </lineage>
</organism>
<dbReference type="Proteomes" id="UP000053989">
    <property type="component" value="Unassembled WGS sequence"/>
</dbReference>
<proteinExistence type="predicted"/>
<evidence type="ECO:0000313" key="2">
    <source>
        <dbReference type="EMBL" id="KIM56256.1"/>
    </source>
</evidence>
<name>A0A0C3DJK8_9AGAM</name>
<evidence type="ECO:0000313" key="3">
    <source>
        <dbReference type="Proteomes" id="UP000053989"/>
    </source>
</evidence>
<reference evidence="2 3" key="1">
    <citation type="submission" date="2014-04" db="EMBL/GenBank/DDBJ databases">
        <authorList>
            <consortium name="DOE Joint Genome Institute"/>
            <person name="Kuo A."/>
            <person name="Kohler A."/>
            <person name="Nagy L.G."/>
            <person name="Floudas D."/>
            <person name="Copeland A."/>
            <person name="Barry K.W."/>
            <person name="Cichocki N."/>
            <person name="Veneault-Fourrey C."/>
            <person name="LaButti K."/>
            <person name="Lindquist E.A."/>
            <person name="Lipzen A."/>
            <person name="Lundell T."/>
            <person name="Morin E."/>
            <person name="Murat C."/>
            <person name="Sun H."/>
            <person name="Tunlid A."/>
            <person name="Henrissat B."/>
            <person name="Grigoriev I.V."/>
            <person name="Hibbett D.S."/>
            <person name="Martin F."/>
            <person name="Nordberg H.P."/>
            <person name="Cantor M.N."/>
            <person name="Hua S.X."/>
        </authorList>
    </citation>
    <scope>NUCLEOTIDE SEQUENCE [LARGE SCALE GENOMIC DNA]</scope>
    <source>
        <strain evidence="2 3">Foug A</strain>
    </source>
</reference>
<dbReference type="EMBL" id="KN822120">
    <property type="protein sequence ID" value="KIM56256.1"/>
    <property type="molecule type" value="Genomic_DNA"/>
</dbReference>
<gene>
    <name evidence="2" type="ORF">SCLCIDRAFT_1220515</name>
</gene>
<accession>A0A0C3DJK8</accession>